<keyword evidence="1" id="KW-0805">Transcription regulation</keyword>
<dbReference type="SUPFAM" id="SSF46785">
    <property type="entry name" value="Winged helix' DNA-binding domain"/>
    <property type="match status" value="1"/>
</dbReference>
<dbReference type="InterPro" id="IPR000524">
    <property type="entry name" value="Tscrpt_reg_HTH_GntR"/>
</dbReference>
<dbReference type="InterPro" id="IPR008920">
    <property type="entry name" value="TF_FadR/GntR_C"/>
</dbReference>
<reference evidence="5 6" key="1">
    <citation type="submission" date="2020-10" db="EMBL/GenBank/DDBJ databases">
        <title>Haloactinobacterium sp. RN3S43, a bacterium isolated from saline soil.</title>
        <authorList>
            <person name="Sun J.-Q."/>
        </authorList>
    </citation>
    <scope>NUCLEOTIDE SEQUENCE [LARGE SCALE GENOMIC DNA]</scope>
    <source>
        <strain evidence="5 6">RN3S43</strain>
    </source>
</reference>
<dbReference type="GO" id="GO:0003677">
    <property type="term" value="F:DNA binding"/>
    <property type="evidence" value="ECO:0007669"/>
    <property type="project" value="UniProtKB-KW"/>
</dbReference>
<keyword evidence="6" id="KW-1185">Reference proteome</keyword>
<dbReference type="InterPro" id="IPR011711">
    <property type="entry name" value="GntR_C"/>
</dbReference>
<dbReference type="Gene3D" id="1.20.120.530">
    <property type="entry name" value="GntR ligand-binding domain-like"/>
    <property type="match status" value="1"/>
</dbReference>
<organism evidence="5 6">
    <name type="scientific">Ruania alkalisoli</name>
    <dbReference type="NCBI Taxonomy" id="2779775"/>
    <lineage>
        <taxon>Bacteria</taxon>
        <taxon>Bacillati</taxon>
        <taxon>Actinomycetota</taxon>
        <taxon>Actinomycetes</taxon>
        <taxon>Micrococcales</taxon>
        <taxon>Ruaniaceae</taxon>
        <taxon>Ruania</taxon>
    </lineage>
</organism>
<dbReference type="PANTHER" id="PTHR43537:SF5">
    <property type="entry name" value="UXU OPERON TRANSCRIPTIONAL REGULATOR"/>
    <property type="match status" value="1"/>
</dbReference>
<dbReference type="PANTHER" id="PTHR43537">
    <property type="entry name" value="TRANSCRIPTIONAL REGULATOR, GNTR FAMILY"/>
    <property type="match status" value="1"/>
</dbReference>
<gene>
    <name evidence="5" type="ORF">IM660_13600</name>
</gene>
<evidence type="ECO:0000313" key="5">
    <source>
        <dbReference type="EMBL" id="QOR69697.1"/>
    </source>
</evidence>
<dbReference type="Gene3D" id="1.10.10.10">
    <property type="entry name" value="Winged helix-like DNA-binding domain superfamily/Winged helix DNA-binding domain"/>
    <property type="match status" value="1"/>
</dbReference>
<dbReference type="SMART" id="SM00345">
    <property type="entry name" value="HTH_GNTR"/>
    <property type="match status" value="1"/>
</dbReference>
<dbReference type="Pfam" id="PF07729">
    <property type="entry name" value="FCD"/>
    <property type="match status" value="1"/>
</dbReference>
<dbReference type="EMBL" id="CP063169">
    <property type="protein sequence ID" value="QOR69697.1"/>
    <property type="molecule type" value="Genomic_DNA"/>
</dbReference>
<dbReference type="RefSeq" id="WP_193496260.1">
    <property type="nucleotide sequence ID" value="NZ_CP063169.1"/>
</dbReference>
<dbReference type="SMART" id="SM00895">
    <property type="entry name" value="FCD"/>
    <property type="match status" value="1"/>
</dbReference>
<keyword evidence="3" id="KW-0804">Transcription</keyword>
<evidence type="ECO:0000259" key="4">
    <source>
        <dbReference type="PROSITE" id="PS50949"/>
    </source>
</evidence>
<name>A0A7M1SRD4_9MICO</name>
<dbReference type="GO" id="GO:0003700">
    <property type="term" value="F:DNA-binding transcription factor activity"/>
    <property type="evidence" value="ECO:0007669"/>
    <property type="project" value="InterPro"/>
</dbReference>
<dbReference type="InterPro" id="IPR036390">
    <property type="entry name" value="WH_DNA-bd_sf"/>
</dbReference>
<evidence type="ECO:0000313" key="6">
    <source>
        <dbReference type="Proteomes" id="UP000593758"/>
    </source>
</evidence>
<feature type="domain" description="HTH gntR-type" evidence="4">
    <location>
        <begin position="9"/>
        <end position="77"/>
    </location>
</feature>
<sequence length="231" mass="25160">MTSVHSFRRTLSSDLAQAVVALVESEGLRTGDPLESVKALAARFDVAVPTMREALRRLEGLGMVDFRHGSGIYVGPNAGRRVLANPLQSRPDADQLVELLEARRQIEPSLAMLAAEVRDPAGIALMDETLAQAQAQIASGDDRLWLTNLDFHRAVAAAGGNSVLVEVLDSIVLIHAEDQREILRLHGDADDDHAEHAHLAGCVRRGEPEAARDAAYSHLDHVVEVIRARRR</sequence>
<dbReference type="AlphaFoldDB" id="A0A7M1SRD4"/>
<dbReference type="Proteomes" id="UP000593758">
    <property type="component" value="Chromosome"/>
</dbReference>
<dbReference type="KEGG" id="halt:IM660_13600"/>
<evidence type="ECO:0000256" key="2">
    <source>
        <dbReference type="ARBA" id="ARBA00023125"/>
    </source>
</evidence>
<protein>
    <submittedName>
        <fullName evidence="5">FadR family transcriptional regulator</fullName>
    </submittedName>
</protein>
<dbReference type="InterPro" id="IPR036388">
    <property type="entry name" value="WH-like_DNA-bd_sf"/>
</dbReference>
<dbReference type="PROSITE" id="PS50949">
    <property type="entry name" value="HTH_GNTR"/>
    <property type="match status" value="1"/>
</dbReference>
<evidence type="ECO:0000256" key="3">
    <source>
        <dbReference type="ARBA" id="ARBA00023163"/>
    </source>
</evidence>
<dbReference type="CDD" id="cd07377">
    <property type="entry name" value="WHTH_GntR"/>
    <property type="match status" value="1"/>
</dbReference>
<proteinExistence type="predicted"/>
<dbReference type="SUPFAM" id="SSF48008">
    <property type="entry name" value="GntR ligand-binding domain-like"/>
    <property type="match status" value="1"/>
</dbReference>
<dbReference type="Pfam" id="PF00392">
    <property type="entry name" value="GntR"/>
    <property type="match status" value="1"/>
</dbReference>
<evidence type="ECO:0000256" key="1">
    <source>
        <dbReference type="ARBA" id="ARBA00023015"/>
    </source>
</evidence>
<keyword evidence="2" id="KW-0238">DNA-binding</keyword>
<accession>A0A7M1SRD4</accession>